<proteinExistence type="predicted"/>
<dbReference type="GO" id="GO:0006308">
    <property type="term" value="P:DNA catabolic process"/>
    <property type="evidence" value="ECO:0007669"/>
    <property type="project" value="InterPro"/>
</dbReference>
<dbReference type="GO" id="GO:0009318">
    <property type="term" value="C:exodeoxyribonuclease VII complex"/>
    <property type="evidence" value="ECO:0007669"/>
    <property type="project" value="InterPro"/>
</dbReference>
<name>A0A1G2E335_9BACT</name>
<dbReference type="InterPro" id="IPR037004">
    <property type="entry name" value="Exonuc_VII_ssu_sf"/>
</dbReference>
<comment type="caution">
    <text evidence="2">The sequence shown here is derived from an EMBL/GenBank/DDBJ whole genome shotgun (WGS) entry which is preliminary data.</text>
</comment>
<dbReference type="SUPFAM" id="SSF116842">
    <property type="entry name" value="XseB-like"/>
    <property type="match status" value="1"/>
</dbReference>
<reference evidence="2 3" key="1">
    <citation type="journal article" date="2016" name="Nat. Commun.">
        <title>Thousands of microbial genomes shed light on interconnected biogeochemical processes in an aquifer system.</title>
        <authorList>
            <person name="Anantharaman K."/>
            <person name="Brown C.T."/>
            <person name="Hug L.A."/>
            <person name="Sharon I."/>
            <person name="Castelle C.J."/>
            <person name="Probst A.J."/>
            <person name="Thomas B.C."/>
            <person name="Singh A."/>
            <person name="Wilkins M.J."/>
            <person name="Karaoz U."/>
            <person name="Brodie E.L."/>
            <person name="Williams K.H."/>
            <person name="Hubbard S.S."/>
            <person name="Banfield J.F."/>
        </authorList>
    </citation>
    <scope>NUCLEOTIDE SEQUENCE [LARGE SCALE GENOMIC DNA]</scope>
</reference>
<dbReference type="AlphaFoldDB" id="A0A1G2E335"/>
<keyword evidence="1" id="KW-0175">Coiled coil</keyword>
<dbReference type="GO" id="GO:0008855">
    <property type="term" value="F:exodeoxyribonuclease VII activity"/>
    <property type="evidence" value="ECO:0007669"/>
    <property type="project" value="InterPro"/>
</dbReference>
<gene>
    <name evidence="2" type="ORF">A2626_02935</name>
</gene>
<dbReference type="EMBL" id="MHLZ01000025">
    <property type="protein sequence ID" value="OGZ19661.1"/>
    <property type="molecule type" value="Genomic_DNA"/>
</dbReference>
<dbReference type="Gene3D" id="1.10.287.1040">
    <property type="entry name" value="Exonuclease VII, small subunit"/>
    <property type="match status" value="1"/>
</dbReference>
<evidence type="ECO:0000313" key="3">
    <source>
        <dbReference type="Proteomes" id="UP000177360"/>
    </source>
</evidence>
<dbReference type="Proteomes" id="UP000177360">
    <property type="component" value="Unassembled WGS sequence"/>
</dbReference>
<sequence>MNKEKTAGENLTENLKRLSDITGWFDKQEEIDVEEGLKKVKEAVALIKISRERLKVIENEFEEIKREADFDTGKGDSGSGFEGNN</sequence>
<accession>A0A1G2E335</accession>
<protein>
    <submittedName>
        <fullName evidence="2">Uncharacterized protein</fullName>
    </submittedName>
</protein>
<evidence type="ECO:0000256" key="1">
    <source>
        <dbReference type="SAM" id="Coils"/>
    </source>
</evidence>
<evidence type="ECO:0000313" key="2">
    <source>
        <dbReference type="EMBL" id="OGZ19661.1"/>
    </source>
</evidence>
<organism evidence="2 3">
    <name type="scientific">Candidatus Nealsonbacteria bacterium RIFCSPHIGHO2_01_FULL_38_55</name>
    <dbReference type="NCBI Taxonomy" id="1801664"/>
    <lineage>
        <taxon>Bacteria</taxon>
        <taxon>Candidatus Nealsoniibacteriota</taxon>
    </lineage>
</organism>
<feature type="coiled-coil region" evidence="1">
    <location>
        <begin position="40"/>
        <end position="67"/>
    </location>
</feature>